<dbReference type="STRING" id="247490.KSU1_C1482"/>
<dbReference type="OrthoDB" id="1684418at2"/>
<reference evidence="1 2" key="1">
    <citation type="journal article" date="2012" name="FEBS Lett.">
        <title>Anammox organism KSU-1 expresses a NirK-type copper-containing nitrite reductase instead of a NirS-type with cytochrome cd1.</title>
        <authorList>
            <person name="Hira D."/>
            <person name="Toh H."/>
            <person name="Migita C.T."/>
            <person name="Okubo H."/>
            <person name="Nishiyama T."/>
            <person name="Hattori M."/>
            <person name="Furukawa K."/>
            <person name="Fujii T."/>
        </authorList>
    </citation>
    <scope>NUCLEOTIDE SEQUENCE [LARGE SCALE GENOMIC DNA]</scope>
</reference>
<protein>
    <recommendedName>
        <fullName evidence="3">DUF3310 domain-containing protein</fullName>
    </recommendedName>
</protein>
<dbReference type="InterPro" id="IPR021739">
    <property type="entry name" value="SaV-like"/>
</dbReference>
<evidence type="ECO:0008006" key="3">
    <source>
        <dbReference type="Google" id="ProtNLM"/>
    </source>
</evidence>
<name>I3IMY3_9BACT</name>
<comment type="caution">
    <text evidence="1">The sequence shown here is derived from an EMBL/GenBank/DDBJ whole genome shotgun (WGS) entry which is preliminary data.</text>
</comment>
<keyword evidence="2" id="KW-1185">Reference proteome</keyword>
<organism evidence="1 2">
    <name type="scientific">Candidatus Jettenia caeni</name>
    <dbReference type="NCBI Taxonomy" id="247490"/>
    <lineage>
        <taxon>Bacteria</taxon>
        <taxon>Pseudomonadati</taxon>
        <taxon>Planctomycetota</taxon>
        <taxon>Candidatus Brocadiia</taxon>
        <taxon>Candidatus Brocadiales</taxon>
        <taxon>Candidatus Brocadiaceae</taxon>
        <taxon>Candidatus Jettenia</taxon>
    </lineage>
</organism>
<sequence>MTDNINHPQHYKAGGIEAINVIEAFGLGFHLGNAIKYILRTGRKTPDQTEDVRKAIWYLNRFLYNKEEKD</sequence>
<dbReference type="AlphaFoldDB" id="I3IMY3"/>
<dbReference type="Proteomes" id="UP000002985">
    <property type="component" value="Unassembled WGS sequence"/>
</dbReference>
<dbReference type="eggNOG" id="ENOG5030IHU">
    <property type="taxonomic scope" value="Bacteria"/>
</dbReference>
<dbReference type="EMBL" id="BAFH01000003">
    <property type="protein sequence ID" value="GAB63078.1"/>
    <property type="molecule type" value="Genomic_DNA"/>
</dbReference>
<proteinExistence type="predicted"/>
<evidence type="ECO:0000313" key="2">
    <source>
        <dbReference type="Proteomes" id="UP000002985"/>
    </source>
</evidence>
<evidence type="ECO:0000313" key="1">
    <source>
        <dbReference type="EMBL" id="GAB63078.1"/>
    </source>
</evidence>
<gene>
    <name evidence="1" type="ORF">KSU1_C1482</name>
</gene>
<accession>I3IMY3</accession>
<dbReference type="Pfam" id="PF11753">
    <property type="entry name" value="DUF3310"/>
    <property type="match status" value="1"/>
</dbReference>